<organism evidence="2 3">
    <name type="scientific">Cyclostephanos tholiformis</name>
    <dbReference type="NCBI Taxonomy" id="382380"/>
    <lineage>
        <taxon>Eukaryota</taxon>
        <taxon>Sar</taxon>
        <taxon>Stramenopiles</taxon>
        <taxon>Ochrophyta</taxon>
        <taxon>Bacillariophyta</taxon>
        <taxon>Coscinodiscophyceae</taxon>
        <taxon>Thalassiosirophycidae</taxon>
        <taxon>Stephanodiscales</taxon>
        <taxon>Stephanodiscaceae</taxon>
        <taxon>Cyclostephanos</taxon>
    </lineage>
</organism>
<dbReference type="SUPFAM" id="SSF51430">
    <property type="entry name" value="NAD(P)-linked oxidoreductase"/>
    <property type="match status" value="1"/>
</dbReference>
<dbReference type="InterPro" id="IPR053135">
    <property type="entry name" value="AKR2_Oxidoreductase"/>
</dbReference>
<gene>
    <name evidence="2" type="ORF">ACHAXA_010783</name>
</gene>
<sequence>MSLVRSVSRQLSAVLVGETKSDDDELSPSVLSSSVGPEIASILEKHGDKIHDDSFLKVVRQLEFWHADMDLPDVELLALAERLANIASWREDLEDESVPAGEKFKIPKVRFGKTELQMPIVTCGGMRVQETWIPDTVPLLKPNKAKVVKSKSQRNLEDVVLSCLNIGLNHFETARFYGSSEVQFVDALANLIKEGKIQRGDFIFQTKIAPKGGIKREDFAKQWEASWSNVRMLGYVDLMSFHCVSNDDQIDTVLNDADDGIYNFALELKREGKIKHIGFSTHGSAANIMRMINSNKFEYVNLHRHFFGDYHAAGTPDTLGGQGNAACVKRALELDMGVFNISPNDKGGKLYRPSAAVAAAIGPGMSPIAFAALYSWKVEGMHTVSVGFARSSDLDEVIEAARIYADGERADALVRAAAGRLENLAIEKLGKEWFEMGLLNVPSFNEKETDGICIGHMLWLHNCLTAYGMYEFARDRYGSLENSGKSWSKSLSFEENKKKNFNFGNPGRFYDAKVDLSEALKGHYDPELVISKINEVHNWLKKGSPLPDEERKKLGWTQAYNLTTWEEYPTEVITVSRILLSRMGIVSGGGKSEAAVQEANVMREVVRRKSSLLLQK</sequence>
<dbReference type="Pfam" id="PF00248">
    <property type="entry name" value="Aldo_ket_red"/>
    <property type="match status" value="1"/>
</dbReference>
<dbReference type="Gene3D" id="3.20.20.100">
    <property type="entry name" value="NADP-dependent oxidoreductase domain"/>
    <property type="match status" value="1"/>
</dbReference>
<evidence type="ECO:0000259" key="1">
    <source>
        <dbReference type="Pfam" id="PF00248"/>
    </source>
</evidence>
<reference evidence="2 3" key="1">
    <citation type="submission" date="2024-10" db="EMBL/GenBank/DDBJ databases">
        <title>Updated reference genomes for cyclostephanoid diatoms.</title>
        <authorList>
            <person name="Roberts W.R."/>
            <person name="Alverson A.J."/>
        </authorList>
    </citation>
    <scope>NUCLEOTIDE SEQUENCE [LARGE SCALE GENOMIC DNA]</scope>
    <source>
        <strain evidence="2 3">AJA228-03</strain>
    </source>
</reference>
<evidence type="ECO:0000313" key="3">
    <source>
        <dbReference type="Proteomes" id="UP001530377"/>
    </source>
</evidence>
<dbReference type="PANTHER" id="PTHR43312">
    <property type="entry name" value="D-THREO-ALDOSE 1-DEHYDROGENASE"/>
    <property type="match status" value="1"/>
</dbReference>
<protein>
    <recommendedName>
        <fullName evidence="1">NADP-dependent oxidoreductase domain-containing protein</fullName>
    </recommendedName>
</protein>
<dbReference type="AlphaFoldDB" id="A0ABD3RST4"/>
<feature type="domain" description="NADP-dependent oxidoreductase" evidence="1">
    <location>
        <begin position="153"/>
        <end position="296"/>
    </location>
</feature>
<evidence type="ECO:0000313" key="2">
    <source>
        <dbReference type="EMBL" id="KAL3816012.1"/>
    </source>
</evidence>
<proteinExistence type="predicted"/>
<dbReference type="InterPro" id="IPR036812">
    <property type="entry name" value="NAD(P)_OxRdtase_dom_sf"/>
</dbReference>
<dbReference type="InterPro" id="IPR023210">
    <property type="entry name" value="NADP_OxRdtase_dom"/>
</dbReference>
<name>A0ABD3RST4_9STRA</name>
<accession>A0ABD3RST4</accession>
<dbReference type="PANTHER" id="PTHR43312:SF2">
    <property type="entry name" value="OXIDOREDUCTASE"/>
    <property type="match status" value="1"/>
</dbReference>
<comment type="caution">
    <text evidence="2">The sequence shown here is derived from an EMBL/GenBank/DDBJ whole genome shotgun (WGS) entry which is preliminary data.</text>
</comment>
<dbReference type="Proteomes" id="UP001530377">
    <property type="component" value="Unassembled WGS sequence"/>
</dbReference>
<dbReference type="EMBL" id="JALLPB020000169">
    <property type="protein sequence ID" value="KAL3816012.1"/>
    <property type="molecule type" value="Genomic_DNA"/>
</dbReference>
<keyword evidence="3" id="KW-1185">Reference proteome</keyword>